<keyword evidence="1" id="KW-0472">Membrane</keyword>
<keyword evidence="1" id="KW-0812">Transmembrane</keyword>
<dbReference type="AlphaFoldDB" id="A0A9P4TS56"/>
<evidence type="ECO:0000313" key="2">
    <source>
        <dbReference type="EMBL" id="KAF2271119.1"/>
    </source>
</evidence>
<comment type="caution">
    <text evidence="2">The sequence shown here is derived from an EMBL/GenBank/DDBJ whole genome shotgun (WGS) entry which is preliminary data.</text>
</comment>
<dbReference type="Proteomes" id="UP000800093">
    <property type="component" value="Unassembled WGS sequence"/>
</dbReference>
<dbReference type="OrthoDB" id="3943049at2759"/>
<accession>A0A9P4TS56</accession>
<evidence type="ECO:0000256" key="1">
    <source>
        <dbReference type="SAM" id="Phobius"/>
    </source>
</evidence>
<reference evidence="3" key="1">
    <citation type="journal article" date="2020" name="Stud. Mycol.">
        <title>101 Dothideomycetes genomes: A test case for predicting lifestyles and emergence of pathogens.</title>
        <authorList>
            <person name="Haridas S."/>
            <person name="Albert R."/>
            <person name="Binder M."/>
            <person name="Bloem J."/>
            <person name="LaButti K."/>
            <person name="Salamov A."/>
            <person name="Andreopoulos B."/>
            <person name="Baker S."/>
            <person name="Barry K."/>
            <person name="Bills G."/>
            <person name="Bluhm B."/>
            <person name="Cannon C."/>
            <person name="Castanera R."/>
            <person name="Culley D."/>
            <person name="Daum C."/>
            <person name="Ezra D."/>
            <person name="Gonzalez J."/>
            <person name="Henrissat B."/>
            <person name="Kuo A."/>
            <person name="Liang C."/>
            <person name="Lipzen A."/>
            <person name="Lutzoni F."/>
            <person name="Magnuson J."/>
            <person name="Mondo S."/>
            <person name="Nolan M."/>
            <person name="Ohm R."/>
            <person name="Pangilinan J."/>
            <person name="Park H.-J."/>
            <person name="Ramirez L."/>
            <person name="Alfaro M."/>
            <person name="Sun H."/>
            <person name="Tritt A."/>
            <person name="Yoshinaga Y."/>
            <person name="Zwiers L.-H."/>
            <person name="Turgeon B."/>
            <person name="Goodwin S."/>
            <person name="Spatafora J."/>
            <person name="Crous P."/>
            <person name="Grigoriev I."/>
        </authorList>
    </citation>
    <scope>NUCLEOTIDE SEQUENCE [LARGE SCALE GENOMIC DNA]</scope>
    <source>
        <strain evidence="3">CBS 304.66</strain>
    </source>
</reference>
<dbReference type="EMBL" id="ML986578">
    <property type="protein sequence ID" value="KAF2271119.1"/>
    <property type="molecule type" value="Genomic_DNA"/>
</dbReference>
<name>A0A9P4TS56_9PLEO</name>
<keyword evidence="3" id="KW-1185">Reference proteome</keyword>
<sequence length="85" mass="9713">MVDFRWLGGPPAATATLNAQPILFVDLLVSLVGCILLILICWFIHYRTGKNNGTYSPWWKNLKKAEEESTFEYEKANVLGRCQDH</sequence>
<gene>
    <name evidence="2" type="ORF">CC78DRAFT_573496</name>
</gene>
<feature type="transmembrane region" description="Helical" evidence="1">
    <location>
        <begin position="20"/>
        <end position="44"/>
    </location>
</feature>
<proteinExistence type="predicted"/>
<organism evidence="2 3">
    <name type="scientific">Lojkania enalia</name>
    <dbReference type="NCBI Taxonomy" id="147567"/>
    <lineage>
        <taxon>Eukaryota</taxon>
        <taxon>Fungi</taxon>
        <taxon>Dikarya</taxon>
        <taxon>Ascomycota</taxon>
        <taxon>Pezizomycotina</taxon>
        <taxon>Dothideomycetes</taxon>
        <taxon>Pleosporomycetidae</taxon>
        <taxon>Pleosporales</taxon>
        <taxon>Pleosporales incertae sedis</taxon>
        <taxon>Lojkania</taxon>
    </lineage>
</organism>
<protein>
    <submittedName>
        <fullName evidence="2">Uncharacterized protein</fullName>
    </submittedName>
</protein>
<keyword evidence="1" id="KW-1133">Transmembrane helix</keyword>
<evidence type="ECO:0000313" key="3">
    <source>
        <dbReference type="Proteomes" id="UP000800093"/>
    </source>
</evidence>